<keyword evidence="3 6" id="KW-0812">Transmembrane</keyword>
<feature type="transmembrane region" description="Helical" evidence="6">
    <location>
        <begin position="14"/>
        <end position="37"/>
    </location>
</feature>
<dbReference type="Proteomes" id="UP000198697">
    <property type="component" value="Unassembled WGS sequence"/>
</dbReference>
<organism evidence="7 8">
    <name type="scientific">Hymenobacter actinosclerus</name>
    <dbReference type="NCBI Taxonomy" id="82805"/>
    <lineage>
        <taxon>Bacteria</taxon>
        <taxon>Pseudomonadati</taxon>
        <taxon>Bacteroidota</taxon>
        <taxon>Cytophagia</taxon>
        <taxon>Cytophagales</taxon>
        <taxon>Hymenobacteraceae</taxon>
        <taxon>Hymenobacter</taxon>
    </lineage>
</organism>
<evidence type="ECO:0000256" key="2">
    <source>
        <dbReference type="ARBA" id="ARBA00022475"/>
    </source>
</evidence>
<feature type="transmembrane region" description="Helical" evidence="6">
    <location>
        <begin position="120"/>
        <end position="140"/>
    </location>
</feature>
<sequence length="450" mass="48508">MFAKLHAYLGNQQVLSLAGNLTVSVMSIVSVSLLFRVLSVPEVGVWVLFMSVVGLADSFRAGFLTTAFIRARSGAAAARVAEVTGSAWVIALLITGGLVLLNLGAWLVLGSSPDPTTRVLLHWFGVVLVVTLPHFMAASVMQSQIRFDRILYIRLLSQGLFVVFLGALLLLGEVTLIYVVYSYVGASLATSLLVLLLGWARISSLPHQSGACIRELAHFGKYSVGSYVGANLLRSSDTFIISYMLGPAPLAVYNLAGRFMEIVEIPLRSFVATAMPAMSAAFNQGRRHEVARLLRKNAGMLTCAFIPVIIGTILLADIPVQLIGGAKYQGSEAANLLRISMVLALLYPIDRFVGVTLDVVNQPRLNMLKVFLMLGVNVAGDVAALLLFGNIYGVAVASLPTGIVGFIFGYLHLKKYLPLSIRHIMVTGFSEIRLLARKTFDKFALVFGSG</sequence>
<protein>
    <submittedName>
        <fullName evidence="7">Membrane protein involved in the export of O-antigen and teichoic acid</fullName>
    </submittedName>
</protein>
<feature type="transmembrane region" description="Helical" evidence="6">
    <location>
        <begin position="336"/>
        <end position="360"/>
    </location>
</feature>
<dbReference type="STRING" id="82805.SAMN04487998_3639"/>
<dbReference type="PANTHER" id="PTHR30250">
    <property type="entry name" value="PST FAMILY PREDICTED COLANIC ACID TRANSPORTER"/>
    <property type="match status" value="1"/>
</dbReference>
<evidence type="ECO:0000256" key="4">
    <source>
        <dbReference type="ARBA" id="ARBA00022989"/>
    </source>
</evidence>
<gene>
    <name evidence="7" type="ORF">SAMN04487998_3639</name>
</gene>
<keyword evidence="8" id="KW-1185">Reference proteome</keyword>
<dbReference type="GO" id="GO:0005886">
    <property type="term" value="C:plasma membrane"/>
    <property type="evidence" value="ECO:0007669"/>
    <property type="project" value="UniProtKB-SubCell"/>
</dbReference>
<feature type="transmembrane region" description="Helical" evidence="6">
    <location>
        <begin position="43"/>
        <end position="64"/>
    </location>
</feature>
<proteinExistence type="predicted"/>
<feature type="transmembrane region" description="Helical" evidence="6">
    <location>
        <begin position="152"/>
        <end position="172"/>
    </location>
</feature>
<accession>A0A1I0J369</accession>
<keyword evidence="4 6" id="KW-1133">Transmembrane helix</keyword>
<feature type="transmembrane region" description="Helical" evidence="6">
    <location>
        <begin position="367"/>
        <end position="388"/>
    </location>
</feature>
<dbReference type="OrthoDB" id="629958at2"/>
<dbReference type="InterPro" id="IPR050833">
    <property type="entry name" value="Poly_Biosynth_Transport"/>
</dbReference>
<evidence type="ECO:0000256" key="5">
    <source>
        <dbReference type="ARBA" id="ARBA00023136"/>
    </source>
</evidence>
<feature type="transmembrane region" description="Helical" evidence="6">
    <location>
        <begin position="85"/>
        <end position="108"/>
    </location>
</feature>
<feature type="transmembrane region" description="Helical" evidence="6">
    <location>
        <begin position="297"/>
        <end position="316"/>
    </location>
</feature>
<evidence type="ECO:0000256" key="3">
    <source>
        <dbReference type="ARBA" id="ARBA00022692"/>
    </source>
</evidence>
<dbReference type="Pfam" id="PF13440">
    <property type="entry name" value="Polysacc_synt_3"/>
    <property type="match status" value="1"/>
</dbReference>
<keyword evidence="2" id="KW-1003">Cell membrane</keyword>
<evidence type="ECO:0000313" key="7">
    <source>
        <dbReference type="EMBL" id="SEU04230.1"/>
    </source>
</evidence>
<dbReference type="RefSeq" id="WP_092774148.1">
    <property type="nucleotide sequence ID" value="NZ_FOHS01000006.1"/>
</dbReference>
<feature type="transmembrane region" description="Helical" evidence="6">
    <location>
        <begin position="178"/>
        <end position="199"/>
    </location>
</feature>
<name>A0A1I0J369_9BACT</name>
<evidence type="ECO:0000313" key="8">
    <source>
        <dbReference type="Proteomes" id="UP000198697"/>
    </source>
</evidence>
<dbReference type="EMBL" id="FOHS01000006">
    <property type="protein sequence ID" value="SEU04230.1"/>
    <property type="molecule type" value="Genomic_DNA"/>
</dbReference>
<dbReference type="AlphaFoldDB" id="A0A1I0J369"/>
<evidence type="ECO:0000256" key="6">
    <source>
        <dbReference type="SAM" id="Phobius"/>
    </source>
</evidence>
<comment type="subcellular location">
    <subcellularLocation>
        <location evidence="1">Cell membrane</location>
        <topology evidence="1">Multi-pass membrane protein</topology>
    </subcellularLocation>
</comment>
<evidence type="ECO:0000256" key="1">
    <source>
        <dbReference type="ARBA" id="ARBA00004651"/>
    </source>
</evidence>
<reference evidence="8" key="1">
    <citation type="submission" date="2016-10" db="EMBL/GenBank/DDBJ databases">
        <authorList>
            <person name="Varghese N."/>
            <person name="Submissions S."/>
        </authorList>
    </citation>
    <scope>NUCLEOTIDE SEQUENCE [LARGE SCALE GENOMIC DNA]</scope>
    <source>
        <strain evidence="8">DSM 15310</strain>
    </source>
</reference>
<keyword evidence="5 6" id="KW-0472">Membrane</keyword>
<dbReference type="PANTHER" id="PTHR30250:SF11">
    <property type="entry name" value="O-ANTIGEN TRANSPORTER-RELATED"/>
    <property type="match status" value="1"/>
</dbReference>
<feature type="transmembrane region" description="Helical" evidence="6">
    <location>
        <begin position="394"/>
        <end position="413"/>
    </location>
</feature>